<keyword evidence="3" id="KW-1185">Reference proteome</keyword>
<reference evidence="2 3" key="1">
    <citation type="submission" date="2020-08" db="EMBL/GenBank/DDBJ databases">
        <title>Genomic Encyclopedia of Type Strains, Phase IV (KMG-IV): sequencing the most valuable type-strain genomes for metagenomic binning, comparative biology and taxonomic classification.</title>
        <authorList>
            <person name="Goeker M."/>
        </authorList>
    </citation>
    <scope>NUCLEOTIDE SEQUENCE [LARGE SCALE GENOMIC DNA]</scope>
    <source>
        <strain evidence="2 3">DSM 25481</strain>
    </source>
</reference>
<dbReference type="Proteomes" id="UP000528964">
    <property type="component" value="Unassembled WGS sequence"/>
</dbReference>
<gene>
    <name evidence="2" type="ORF">GGR24_003391</name>
</gene>
<organism evidence="2 3">
    <name type="scientific">Hansschlegelia beijingensis</name>
    <dbReference type="NCBI Taxonomy" id="1133344"/>
    <lineage>
        <taxon>Bacteria</taxon>
        <taxon>Pseudomonadati</taxon>
        <taxon>Pseudomonadota</taxon>
        <taxon>Alphaproteobacteria</taxon>
        <taxon>Hyphomicrobiales</taxon>
        <taxon>Methylopilaceae</taxon>
        <taxon>Hansschlegelia</taxon>
    </lineage>
</organism>
<dbReference type="EMBL" id="JACIDR010000007">
    <property type="protein sequence ID" value="MBB3974704.1"/>
    <property type="molecule type" value="Genomic_DNA"/>
</dbReference>
<evidence type="ECO:0000256" key="1">
    <source>
        <dbReference type="SAM" id="MobiDB-lite"/>
    </source>
</evidence>
<feature type="region of interest" description="Disordered" evidence="1">
    <location>
        <begin position="1"/>
        <end position="58"/>
    </location>
</feature>
<evidence type="ECO:0000313" key="2">
    <source>
        <dbReference type="EMBL" id="MBB3974704.1"/>
    </source>
</evidence>
<sequence length="58" mass="6261">MAARHDNDREELKRPGGSDADLLELPIEDSLEPEGGAEDSGVSSFLDRFLRPAPPRAG</sequence>
<evidence type="ECO:0000313" key="3">
    <source>
        <dbReference type="Proteomes" id="UP000528964"/>
    </source>
</evidence>
<comment type="caution">
    <text evidence="2">The sequence shown here is derived from an EMBL/GenBank/DDBJ whole genome shotgun (WGS) entry which is preliminary data.</text>
</comment>
<protein>
    <submittedName>
        <fullName evidence="2">Uncharacterized protein</fullName>
    </submittedName>
</protein>
<accession>A0A7W6GIC4</accession>
<feature type="compositionally biased region" description="Acidic residues" evidence="1">
    <location>
        <begin position="26"/>
        <end position="37"/>
    </location>
</feature>
<proteinExistence type="predicted"/>
<dbReference type="AlphaFoldDB" id="A0A7W6GIC4"/>
<dbReference type="RefSeq" id="WP_183396555.1">
    <property type="nucleotide sequence ID" value="NZ_JACIDR010000007.1"/>
</dbReference>
<name>A0A7W6GIC4_9HYPH</name>
<feature type="compositionally biased region" description="Basic and acidic residues" evidence="1">
    <location>
        <begin position="1"/>
        <end position="16"/>
    </location>
</feature>